<evidence type="ECO:0000313" key="2">
    <source>
        <dbReference type="EMBL" id="CAI6355193.1"/>
    </source>
</evidence>
<dbReference type="Pfam" id="PF05380">
    <property type="entry name" value="Peptidase_A17"/>
    <property type="match status" value="1"/>
</dbReference>
<comment type="caution">
    <text evidence="2">The sequence shown here is derived from an EMBL/GenBank/DDBJ whole genome shotgun (WGS) entry which is preliminary data.</text>
</comment>
<dbReference type="InterPro" id="IPR008042">
    <property type="entry name" value="Retrotrans_Pao"/>
</dbReference>
<dbReference type="InterPro" id="IPR005312">
    <property type="entry name" value="DUF1759"/>
</dbReference>
<dbReference type="InterPro" id="IPR040676">
    <property type="entry name" value="DUF5641"/>
</dbReference>
<reference evidence="2 3" key="1">
    <citation type="submission" date="2023-01" db="EMBL/GenBank/DDBJ databases">
        <authorList>
            <person name="Whitehead M."/>
        </authorList>
    </citation>
    <scope>NUCLEOTIDE SEQUENCE [LARGE SCALE GENOMIC DNA]</scope>
</reference>
<organism evidence="2 3">
    <name type="scientific">Macrosiphum euphorbiae</name>
    <name type="common">potato aphid</name>
    <dbReference type="NCBI Taxonomy" id="13131"/>
    <lineage>
        <taxon>Eukaryota</taxon>
        <taxon>Metazoa</taxon>
        <taxon>Ecdysozoa</taxon>
        <taxon>Arthropoda</taxon>
        <taxon>Hexapoda</taxon>
        <taxon>Insecta</taxon>
        <taxon>Pterygota</taxon>
        <taxon>Neoptera</taxon>
        <taxon>Paraneoptera</taxon>
        <taxon>Hemiptera</taxon>
        <taxon>Sternorrhyncha</taxon>
        <taxon>Aphidomorpha</taxon>
        <taxon>Aphidoidea</taxon>
        <taxon>Aphididae</taxon>
        <taxon>Macrosiphini</taxon>
        <taxon>Macrosiphum</taxon>
    </lineage>
</organism>
<dbReference type="EMBL" id="CARXXK010000002">
    <property type="protein sequence ID" value="CAI6355193.1"/>
    <property type="molecule type" value="Genomic_DNA"/>
</dbReference>
<dbReference type="GO" id="GO:0071897">
    <property type="term" value="P:DNA biosynthetic process"/>
    <property type="evidence" value="ECO:0007669"/>
    <property type="project" value="UniProtKB-ARBA"/>
</dbReference>
<protein>
    <recommendedName>
        <fullName evidence="1">DUF5641 domain-containing protein</fullName>
    </recommendedName>
</protein>
<dbReference type="PANTHER" id="PTHR47331">
    <property type="entry name" value="PHD-TYPE DOMAIN-CONTAINING PROTEIN"/>
    <property type="match status" value="1"/>
</dbReference>
<name>A0AAV0WHE2_9HEMI</name>
<dbReference type="InterPro" id="IPR036397">
    <property type="entry name" value="RNaseH_sf"/>
</dbReference>
<gene>
    <name evidence="2" type="ORF">MEUPH1_LOCUS11079</name>
</gene>
<accession>A0AAV0WHE2</accession>
<dbReference type="InterPro" id="IPR043502">
    <property type="entry name" value="DNA/RNA_pol_sf"/>
</dbReference>
<dbReference type="PANTHER" id="PTHR47331:SF1">
    <property type="entry name" value="GAG-LIKE PROTEIN"/>
    <property type="match status" value="1"/>
</dbReference>
<feature type="domain" description="DUF5641" evidence="1">
    <location>
        <begin position="1547"/>
        <end position="1641"/>
    </location>
</feature>
<dbReference type="GO" id="GO:0003676">
    <property type="term" value="F:nucleic acid binding"/>
    <property type="evidence" value="ECO:0007669"/>
    <property type="project" value="InterPro"/>
</dbReference>
<dbReference type="SUPFAM" id="SSF56672">
    <property type="entry name" value="DNA/RNA polymerases"/>
    <property type="match status" value="1"/>
</dbReference>
<dbReference type="Pfam" id="PF03564">
    <property type="entry name" value="DUF1759"/>
    <property type="match status" value="1"/>
</dbReference>
<proteinExistence type="predicted"/>
<dbReference type="Proteomes" id="UP001160148">
    <property type="component" value="Unassembled WGS sequence"/>
</dbReference>
<dbReference type="Pfam" id="PF18701">
    <property type="entry name" value="DUF5641"/>
    <property type="match status" value="1"/>
</dbReference>
<dbReference type="Gene3D" id="3.30.420.10">
    <property type="entry name" value="Ribonuclease H-like superfamily/Ribonuclease H"/>
    <property type="match status" value="1"/>
</dbReference>
<keyword evidence="3" id="KW-1185">Reference proteome</keyword>
<sequence>MEEKLTTLRKTLSNKEKLIRKKLHIVTTLTMEGLASHEIKVHLELAESAFTTYANAHDELSLLVEDSEVELMIDALEEVSRTFIKIKGILQSTLDLRQTTHEPQNENALSEQGQQSIRLPPMNLPTFTGKLEDWYAFHDQFSSVIHVNKYIDNTRKMHYLKSCLSGEAANVIASLSSTGNNYLEAWSLLTNRYDNDRLVLQVHLQHLFNQPHIQSEAVSSLKALVDTTNKHLRALKVLKQPTESWDTIIIYLISSRLPSELRKAWEIESSAYESPSWLQMCKFMEKRIHVLDLLQLQSSSTPRSKLTNKCNSRATTHAVTAAQGNKQPCNICSQHHIIYQCNLFMKSTASERHAFAKKAKLCINCLRASHSSSQCSSDKTCKECGGKHHTLLHFGDSKGENNTSEVPTLTLKTQPSTSSGIDTVAVNHGALREKSTVILSTAVVRVYGPSGRSELCRALIDTASESHFITKALASRLGLKTLHQPMIIDGVSNASTTTSQVSTFNISPRTNGKQMTLTALVSPKITVDLPTAAVDVSQWTHLEQVELADPTFHVPNKIDLLISAEYSLDIMLDGKIQGPKGTPSLHNSIFGWIVCGKLSKPHNELSMFKSVTCCTTTVESLVNRFWELEEVPRITCMSKEDQQCEKHFVETFTRESSGRYTVRLPFVKEPPLVNNSYQLAVQRLKKVERSLQTKPALHQLYKDFMSDYVTAHHMTLVESTSPSPIIFIPHHQVLNPSSTTTKLRVVFDGSCTMDTGNSLNELLHKGQKLQKEVIDILIRFRLPRYVITADIRQMFRQILVHPDDRVYQGIVWRPNESSPIRSYTLNTVTYGLITSPYHALRVLKQLAYDEQGTHPEAAAVLQRDFYLDEVMTGRDDITATIKLHQELLHLLARGGFELRKWATNCEAVLTHIPTALRATQLTLIDHMDPSIKILGISWNAQRDTFSFHVESSKVGETCTKRSLLSEIARIFDPCGWLSPLVIVAKIIMQHLWKNKLDWDDPLPDTLIKWWSDHRSSYGALRFFELPRHCNDEHTQVTTYSLHGYSDSSEQAYAAALYLVSVFPDGKSSSHLVLSKTRVAPLKTQSIPRLELCGATLLASLTKHLLEALSTINIESVNLWTDSTITLQWIQSEPHRWTTFVSNRVSQIQTWCPSAVWRHVPSQDNPADLASRGLSGDQLITNALWWHGPQWLLPPNPWPQSTFECEDPNQTLQEERKPQVTTHVTTEADAFNSNLLAKYSDLSKLLHVTCYILRFYHNCQKPVALRLTGLPTVCEWRSANLKWIRLVQQECFPLDLHQLRLGLPVKSSSTLVSLNPFLDIAGVLRVGGRLTQSSLPYDMRHPVLLPKAHLYTTMVVRSIHLLHQHAGLNVTMSLVRQKYWVVHGRSIIRKVLHDCVKCYRFRQVKTHQLMADLPAFRVNYAPVFSHCGVDFAGPFSTKPSVGRSRIVEIDWHFIPPASPHFGGIWEANIKSCKRILQRITLNSVFIYEELHTLFCQVEAQLNSRPLCPASMEATDYSALTPGHFLLGKAPMSLPEVDIPEPTPTNRLTRWNRIQKLQQSFWKQWSQDYLATLQQRNKWTTPQPNLQVHDLVLLKKENMAPTQWPLARILEVHPNPADHFVRVVTLKTKDSVLKRPINKLIRLPIEH</sequence>
<evidence type="ECO:0000313" key="3">
    <source>
        <dbReference type="Proteomes" id="UP001160148"/>
    </source>
</evidence>
<evidence type="ECO:0000259" key="1">
    <source>
        <dbReference type="Pfam" id="PF18701"/>
    </source>
</evidence>